<feature type="region of interest" description="Disordered" evidence="1">
    <location>
        <begin position="145"/>
        <end position="175"/>
    </location>
</feature>
<gene>
    <name evidence="2" type="ORF">INT43_002134</name>
</gene>
<comment type="caution">
    <text evidence="2">The sequence shown here is derived from an EMBL/GenBank/DDBJ whole genome shotgun (WGS) entry which is preliminary data.</text>
</comment>
<evidence type="ECO:0000313" key="3">
    <source>
        <dbReference type="Proteomes" id="UP000654370"/>
    </source>
</evidence>
<evidence type="ECO:0000256" key="1">
    <source>
        <dbReference type="SAM" id="MobiDB-lite"/>
    </source>
</evidence>
<reference evidence="2" key="1">
    <citation type="submission" date="2020-12" db="EMBL/GenBank/DDBJ databases">
        <title>Metabolic potential, ecology and presence of endohyphal bacteria is reflected in genomic diversity of Mucoromycotina.</title>
        <authorList>
            <person name="Muszewska A."/>
            <person name="Okrasinska A."/>
            <person name="Steczkiewicz K."/>
            <person name="Drgas O."/>
            <person name="Orlowska M."/>
            <person name="Perlinska-Lenart U."/>
            <person name="Aleksandrzak-Piekarczyk T."/>
            <person name="Szatraj K."/>
            <person name="Zielenkiewicz U."/>
            <person name="Pilsyk S."/>
            <person name="Malc E."/>
            <person name="Mieczkowski P."/>
            <person name="Kruszewska J.S."/>
            <person name="Biernat P."/>
            <person name="Pawlowska J."/>
        </authorList>
    </citation>
    <scope>NUCLEOTIDE SEQUENCE</scope>
    <source>
        <strain evidence="2">WA0000067209</strain>
    </source>
</reference>
<evidence type="ECO:0000313" key="2">
    <source>
        <dbReference type="EMBL" id="KAG2185699.1"/>
    </source>
</evidence>
<dbReference type="OrthoDB" id="2262261at2759"/>
<organism evidence="2 3">
    <name type="scientific">Mortierella isabellina</name>
    <name type="common">Filamentous fungus</name>
    <name type="synonym">Umbelopsis isabellina</name>
    <dbReference type="NCBI Taxonomy" id="91625"/>
    <lineage>
        <taxon>Eukaryota</taxon>
        <taxon>Fungi</taxon>
        <taxon>Fungi incertae sedis</taxon>
        <taxon>Mucoromycota</taxon>
        <taxon>Mucoromycotina</taxon>
        <taxon>Umbelopsidomycetes</taxon>
        <taxon>Umbelopsidales</taxon>
        <taxon>Umbelopsidaceae</taxon>
        <taxon>Umbelopsis</taxon>
    </lineage>
</organism>
<protein>
    <submittedName>
        <fullName evidence="2">Uncharacterized protein</fullName>
    </submittedName>
</protein>
<keyword evidence="3" id="KW-1185">Reference proteome</keyword>
<feature type="compositionally biased region" description="Polar residues" evidence="1">
    <location>
        <begin position="25"/>
        <end position="35"/>
    </location>
</feature>
<dbReference type="AlphaFoldDB" id="A0A8H7Q3C3"/>
<proteinExistence type="predicted"/>
<feature type="compositionally biased region" description="Polar residues" evidence="1">
    <location>
        <begin position="1"/>
        <end position="16"/>
    </location>
</feature>
<feature type="region of interest" description="Disordered" evidence="1">
    <location>
        <begin position="1"/>
        <end position="48"/>
    </location>
</feature>
<sequence length="204" mass="22493">MSVTVIETPVTPQSKSFKSKFWPKRQSSTVTANTEQTEEALSSAKKGGKLPTLFMPPILSHGRSSNKNVQLYKLSTINDSGIYMPPSPAEEESDQWVNNDEGYFDFHLPSPDRLTVQHGANKNSSFNFYTPSMVAFDNNKSKRMTWAGPSSHSQNDDDQSVCSTSSLPTEATTPVDASMVLENKDTSAFVPKFSQWEEATLVAA</sequence>
<dbReference type="Proteomes" id="UP000654370">
    <property type="component" value="Unassembled WGS sequence"/>
</dbReference>
<accession>A0A8H7Q3C3</accession>
<feature type="compositionally biased region" description="Polar residues" evidence="1">
    <location>
        <begin position="160"/>
        <end position="172"/>
    </location>
</feature>
<dbReference type="EMBL" id="JAEPQZ010000001">
    <property type="protein sequence ID" value="KAG2185699.1"/>
    <property type="molecule type" value="Genomic_DNA"/>
</dbReference>
<name>A0A8H7Q3C3_MORIS</name>